<gene>
    <name evidence="1" type="primary">ORF62408</name>
</gene>
<dbReference type="EMBL" id="HACG01020516">
    <property type="protein sequence ID" value="CEK67381.1"/>
    <property type="molecule type" value="Transcribed_RNA"/>
</dbReference>
<protein>
    <submittedName>
        <fullName evidence="1">Uncharacterized protein</fullName>
    </submittedName>
</protein>
<reference evidence="1" key="1">
    <citation type="submission" date="2014-12" db="EMBL/GenBank/DDBJ databases">
        <title>Insight into the proteome of Arion vulgaris.</title>
        <authorList>
            <person name="Aradska J."/>
            <person name="Bulat T."/>
            <person name="Smidak R."/>
            <person name="Sarate P."/>
            <person name="Gangsoo J."/>
            <person name="Sialana F."/>
            <person name="Bilban M."/>
            <person name="Lubec G."/>
        </authorList>
    </citation>
    <scope>NUCLEOTIDE SEQUENCE</scope>
    <source>
        <tissue evidence="1">Skin</tissue>
    </source>
</reference>
<dbReference type="AlphaFoldDB" id="A0A0B6ZHN0"/>
<sequence>VQLPFDSISENSRKLADSFRYQDKRHSFNIKSKDNSKENVEYGRTPGVVLPQVPIIDNLKHYYEDDQNVVQEEVS</sequence>
<accession>A0A0B6ZHN0</accession>
<organism evidence="1">
    <name type="scientific">Arion vulgaris</name>
    <dbReference type="NCBI Taxonomy" id="1028688"/>
    <lineage>
        <taxon>Eukaryota</taxon>
        <taxon>Metazoa</taxon>
        <taxon>Spiralia</taxon>
        <taxon>Lophotrochozoa</taxon>
        <taxon>Mollusca</taxon>
        <taxon>Gastropoda</taxon>
        <taxon>Heterobranchia</taxon>
        <taxon>Euthyneura</taxon>
        <taxon>Panpulmonata</taxon>
        <taxon>Eupulmonata</taxon>
        <taxon>Stylommatophora</taxon>
        <taxon>Helicina</taxon>
        <taxon>Arionoidea</taxon>
        <taxon>Arionidae</taxon>
        <taxon>Arion</taxon>
    </lineage>
</organism>
<evidence type="ECO:0000313" key="1">
    <source>
        <dbReference type="EMBL" id="CEK67381.1"/>
    </source>
</evidence>
<name>A0A0B6ZHN0_9EUPU</name>
<feature type="non-terminal residue" evidence="1">
    <location>
        <position position="75"/>
    </location>
</feature>
<feature type="non-terminal residue" evidence="1">
    <location>
        <position position="1"/>
    </location>
</feature>
<proteinExistence type="predicted"/>